<feature type="binding site" evidence="5">
    <location>
        <position position="201"/>
    </location>
    <ligand>
        <name>Zn(2+)</name>
        <dbReference type="ChEBI" id="CHEBI:29105"/>
    </ligand>
</feature>
<evidence type="ECO:0000256" key="5">
    <source>
        <dbReference type="PROSITE-ProRule" id="PRU00236"/>
    </source>
</evidence>
<dbReference type="SUPFAM" id="SSF52467">
    <property type="entry name" value="DHS-like NAD/FAD-binding domain"/>
    <property type="match status" value="1"/>
</dbReference>
<feature type="active site" description="Proton acceptor" evidence="5">
    <location>
        <position position="193"/>
    </location>
</feature>
<proteinExistence type="inferred from homology"/>
<dbReference type="PANTHER" id="PTHR11085">
    <property type="entry name" value="NAD-DEPENDENT PROTEIN DEACYLASE SIRTUIN-5, MITOCHONDRIAL-RELATED"/>
    <property type="match status" value="1"/>
</dbReference>
<dbReference type="STRING" id="4955.A0A1G4MFV6"/>
<accession>A0A1G4MFV6</accession>
<organism evidence="8 9">
    <name type="scientific">Lachancea fermentati</name>
    <name type="common">Zygosaccharomyces fermentati</name>
    <dbReference type="NCBI Taxonomy" id="4955"/>
    <lineage>
        <taxon>Eukaryota</taxon>
        <taxon>Fungi</taxon>
        <taxon>Dikarya</taxon>
        <taxon>Ascomycota</taxon>
        <taxon>Saccharomycotina</taxon>
        <taxon>Saccharomycetes</taxon>
        <taxon>Saccharomycetales</taxon>
        <taxon>Saccharomycetaceae</taxon>
        <taxon>Lachancea</taxon>
    </lineage>
</organism>
<keyword evidence="2" id="KW-0678">Repressor</keyword>
<dbReference type="Pfam" id="PF02146">
    <property type="entry name" value="SIR2"/>
    <property type="match status" value="1"/>
</dbReference>
<keyword evidence="5" id="KW-0479">Metal-binding</keyword>
<protein>
    <submittedName>
        <fullName evidence="8">LAFE_0F13014g1_1</fullName>
    </submittedName>
</protein>
<dbReference type="Gene3D" id="3.30.1600.10">
    <property type="entry name" value="SIR2/SIRT2 'Small Domain"/>
    <property type="match status" value="1"/>
</dbReference>
<evidence type="ECO:0000256" key="4">
    <source>
        <dbReference type="ARBA" id="ARBA00023027"/>
    </source>
</evidence>
<dbReference type="InterPro" id="IPR003000">
    <property type="entry name" value="Sirtuin"/>
</dbReference>
<feature type="binding site" evidence="5">
    <location>
        <position position="204"/>
    </location>
    <ligand>
        <name>Zn(2+)</name>
        <dbReference type="ChEBI" id="CHEBI:29105"/>
    </ligand>
</feature>
<dbReference type="InterPro" id="IPR026591">
    <property type="entry name" value="Sirtuin_cat_small_dom_sf"/>
</dbReference>
<dbReference type="EMBL" id="LT598490">
    <property type="protein sequence ID" value="SCW02730.1"/>
    <property type="molecule type" value="Genomic_DNA"/>
</dbReference>
<dbReference type="CDD" id="cd01407">
    <property type="entry name" value="SIR2-fam"/>
    <property type="match status" value="1"/>
</dbReference>
<evidence type="ECO:0000256" key="2">
    <source>
        <dbReference type="ARBA" id="ARBA00022491"/>
    </source>
</evidence>
<dbReference type="Proteomes" id="UP000190831">
    <property type="component" value="Chromosome F"/>
</dbReference>
<feature type="domain" description="Deacetylase sirtuin-type" evidence="7">
    <location>
        <begin position="41"/>
        <end position="362"/>
    </location>
</feature>
<dbReference type="InterPro" id="IPR029035">
    <property type="entry name" value="DHS-like_NAD/FAD-binding_dom"/>
</dbReference>
<keyword evidence="9" id="KW-1185">Reference proteome</keyword>
<dbReference type="OrthoDB" id="2919105at2759"/>
<dbReference type="GO" id="GO:0017136">
    <property type="term" value="F:histone deacetylase activity, NAD-dependent"/>
    <property type="evidence" value="ECO:0007669"/>
    <property type="project" value="TreeGrafter"/>
</dbReference>
<reference evidence="9" key="1">
    <citation type="submission" date="2016-03" db="EMBL/GenBank/DDBJ databases">
        <authorList>
            <person name="Devillers H."/>
        </authorList>
    </citation>
    <scope>NUCLEOTIDE SEQUENCE [LARGE SCALE GENOMIC DNA]</scope>
</reference>
<dbReference type="InterPro" id="IPR026590">
    <property type="entry name" value="Ssirtuin_cat_dom"/>
</dbReference>
<dbReference type="PANTHER" id="PTHR11085:SF8">
    <property type="entry name" value="NAD-DEPENDENT HISTONE DEACETYLASE HST3"/>
    <property type="match status" value="1"/>
</dbReference>
<dbReference type="Gene3D" id="3.40.50.1220">
    <property type="entry name" value="TPP-binding domain"/>
    <property type="match status" value="1"/>
</dbReference>
<evidence type="ECO:0000256" key="1">
    <source>
        <dbReference type="ARBA" id="ARBA00006924"/>
    </source>
</evidence>
<gene>
    <name evidence="8" type="ORF">LAFE_0F13014G</name>
</gene>
<comment type="similarity">
    <text evidence="1">Belongs to the sirtuin family. Class I subfamily.</text>
</comment>
<name>A0A1G4MFV6_LACFM</name>
<dbReference type="GO" id="GO:0005634">
    <property type="term" value="C:nucleus"/>
    <property type="evidence" value="ECO:0007669"/>
    <property type="project" value="TreeGrafter"/>
</dbReference>
<evidence type="ECO:0000313" key="8">
    <source>
        <dbReference type="EMBL" id="SCW02730.1"/>
    </source>
</evidence>
<evidence type="ECO:0000256" key="3">
    <source>
        <dbReference type="ARBA" id="ARBA00022679"/>
    </source>
</evidence>
<feature type="compositionally biased region" description="Basic and acidic residues" evidence="6">
    <location>
        <begin position="366"/>
        <end position="382"/>
    </location>
</feature>
<feature type="region of interest" description="Disordered" evidence="6">
    <location>
        <begin position="1"/>
        <end position="23"/>
    </location>
</feature>
<sequence length="510" mass="58436">MPSLTFSQESFDEKLPSSLSKRVSRPDLKTTKLKHLSIESSEEQDTKLLDLINKQISRSRKILVLTGAGISCNAGIPDFRSSNGLYDLVKQEYPDVSIRSGQEMFDISLFREEEKISVFATFMEKLYSSTRLAQPTRTHRFIAHLKNRGKLLRCYTQNIDGLEEHLGLEISSCRKEESTVYNQWKSLDVVQLHGDLNKLSCTQCFEVYPWSRLLSRYLRNGELPSCPRCHQTNIQRSMLGKRNSGSIGLLRPNIVLYGENHPSCEFIAQGLNIDIGRGKPDLFFIMGTSLKVDGVKKLVRNISKQVHERGGLVILINKTKIGDCNWHGIIDYQMACDCDDWVEYLKQQLPDFFKTQQEIDKIRQLKRQNSELRKRQKEERKLTPPSTPRKANMDNTLKHSQKRFKKDESIPGISTVKLSPDSCDYIESSSLLAKLNKDEEATIIVQKRIPFETVGRTPLQTPPFLAREREISSGSFTDITEDEVPTDIDEDVPLSFYRPCHNTRISTKVI</sequence>
<dbReference type="PROSITE" id="PS50305">
    <property type="entry name" value="SIRTUIN"/>
    <property type="match status" value="1"/>
</dbReference>
<dbReference type="AlphaFoldDB" id="A0A1G4MFV6"/>
<dbReference type="GO" id="GO:0070403">
    <property type="term" value="F:NAD+ binding"/>
    <property type="evidence" value="ECO:0007669"/>
    <property type="project" value="InterPro"/>
</dbReference>
<evidence type="ECO:0000256" key="6">
    <source>
        <dbReference type="SAM" id="MobiDB-lite"/>
    </source>
</evidence>
<feature type="region of interest" description="Disordered" evidence="6">
    <location>
        <begin position="366"/>
        <end position="404"/>
    </location>
</feature>
<evidence type="ECO:0000259" key="7">
    <source>
        <dbReference type="PROSITE" id="PS50305"/>
    </source>
</evidence>
<feature type="binding site" evidence="5">
    <location>
        <position position="226"/>
    </location>
    <ligand>
        <name>Zn(2+)</name>
        <dbReference type="ChEBI" id="CHEBI:29105"/>
    </ligand>
</feature>
<dbReference type="OMA" id="CTQCFEV"/>
<evidence type="ECO:0000313" key="9">
    <source>
        <dbReference type="Proteomes" id="UP000190831"/>
    </source>
</evidence>
<keyword evidence="4" id="KW-0520">NAD</keyword>
<keyword evidence="5" id="KW-0862">Zinc</keyword>
<dbReference type="GO" id="GO:0046872">
    <property type="term" value="F:metal ion binding"/>
    <property type="evidence" value="ECO:0007669"/>
    <property type="project" value="UniProtKB-KW"/>
</dbReference>
<feature type="binding site" evidence="5">
    <location>
        <position position="229"/>
    </location>
    <ligand>
        <name>Zn(2+)</name>
        <dbReference type="ChEBI" id="CHEBI:29105"/>
    </ligand>
</feature>
<keyword evidence="3" id="KW-0808">Transferase</keyword>
<dbReference type="InterPro" id="IPR050134">
    <property type="entry name" value="NAD-dep_sirtuin_deacylases"/>
</dbReference>